<evidence type="ECO:0000313" key="4">
    <source>
        <dbReference type="Proteomes" id="UP000661112"/>
    </source>
</evidence>
<organism evidence="3 4">
    <name type="scientific">Anabaena azotica FACHB-119</name>
    <dbReference type="NCBI Taxonomy" id="947527"/>
    <lineage>
        <taxon>Bacteria</taxon>
        <taxon>Bacillati</taxon>
        <taxon>Cyanobacteriota</taxon>
        <taxon>Cyanophyceae</taxon>
        <taxon>Nostocales</taxon>
        <taxon>Nostocaceae</taxon>
        <taxon>Anabaena</taxon>
        <taxon>Anabaena azotica</taxon>
    </lineage>
</organism>
<evidence type="ECO:0000313" key="3">
    <source>
        <dbReference type="EMBL" id="MBD2502238.1"/>
    </source>
</evidence>
<proteinExistence type="predicted"/>
<keyword evidence="4" id="KW-1185">Reference proteome</keyword>
<keyword evidence="2" id="KW-0732">Signal</keyword>
<reference evidence="3 4" key="1">
    <citation type="journal article" date="2020" name="ISME J.">
        <title>Comparative genomics reveals insights into cyanobacterial evolution and habitat adaptation.</title>
        <authorList>
            <person name="Chen M.Y."/>
            <person name="Teng W.K."/>
            <person name="Zhao L."/>
            <person name="Hu C.X."/>
            <person name="Zhou Y.K."/>
            <person name="Han B.P."/>
            <person name="Song L.R."/>
            <person name="Shu W.S."/>
        </authorList>
    </citation>
    <scope>NUCLEOTIDE SEQUENCE [LARGE SCALE GENOMIC DNA]</scope>
    <source>
        <strain evidence="3 4">FACHB-119</strain>
    </source>
</reference>
<feature type="chain" id="PRO_5046736389" evidence="2">
    <location>
        <begin position="25"/>
        <end position="133"/>
    </location>
</feature>
<gene>
    <name evidence="3" type="ORF">H6G83_16755</name>
</gene>
<name>A0ABR8D914_9NOST</name>
<dbReference type="Proteomes" id="UP000661112">
    <property type="component" value="Unassembled WGS sequence"/>
</dbReference>
<evidence type="ECO:0000256" key="2">
    <source>
        <dbReference type="SAM" id="SignalP"/>
    </source>
</evidence>
<sequence>MKTFFILVLAGVAAINYVPLKAIAQDRTSPKNLQEATSERHEAAALTTQPATINGQWNSVTGQSQNLQGNSIPLEQKKGCESLSPFDIINNPNALFKECVNPTDNRSPQNVEPIEYFKVPGLDSGVKVNVTKF</sequence>
<feature type="compositionally biased region" description="Polar residues" evidence="1">
    <location>
        <begin position="46"/>
        <end position="73"/>
    </location>
</feature>
<protein>
    <submittedName>
        <fullName evidence="3">Uncharacterized protein</fullName>
    </submittedName>
</protein>
<comment type="caution">
    <text evidence="3">The sequence shown here is derived from an EMBL/GenBank/DDBJ whole genome shotgun (WGS) entry which is preliminary data.</text>
</comment>
<dbReference type="RefSeq" id="WP_190474317.1">
    <property type="nucleotide sequence ID" value="NZ_JACJSG010000022.1"/>
</dbReference>
<evidence type="ECO:0000256" key="1">
    <source>
        <dbReference type="SAM" id="MobiDB-lite"/>
    </source>
</evidence>
<dbReference type="EMBL" id="JACJSG010000022">
    <property type="protein sequence ID" value="MBD2502238.1"/>
    <property type="molecule type" value="Genomic_DNA"/>
</dbReference>
<feature type="signal peptide" evidence="2">
    <location>
        <begin position="1"/>
        <end position="24"/>
    </location>
</feature>
<feature type="region of interest" description="Disordered" evidence="1">
    <location>
        <begin position="29"/>
        <end position="73"/>
    </location>
</feature>
<accession>A0ABR8D914</accession>